<dbReference type="PANTHER" id="PTHR10966">
    <property type="entry name" value="TRANSCRIPTION INITIATION FACTOR IIA SUBUNIT 2"/>
    <property type="match status" value="1"/>
</dbReference>
<evidence type="ECO:0000313" key="12">
    <source>
        <dbReference type="EMBL" id="ODN82272.1"/>
    </source>
</evidence>
<dbReference type="GeneID" id="30153863"/>
<keyword evidence="6 9" id="KW-0539">Nucleus</keyword>
<accession>A0A1E3I0Z8</accession>
<comment type="caution">
    <text evidence="12">The sequence shown here is derived from an EMBL/GenBank/DDBJ whole genome shotgun (WGS) entry which is preliminary data.</text>
</comment>
<dbReference type="GO" id="GO:0006367">
    <property type="term" value="P:transcription initiation at RNA polymerase II promoter"/>
    <property type="evidence" value="ECO:0007669"/>
    <property type="project" value="InterPro"/>
</dbReference>
<dbReference type="FunFam" id="1.10.287.190:FF:000001">
    <property type="entry name" value="Transcription initiation factor IIA subunit 2"/>
    <property type="match status" value="1"/>
</dbReference>
<dbReference type="AlphaFoldDB" id="A0A1E3I0Z8"/>
<dbReference type="CDD" id="cd10014">
    <property type="entry name" value="TFIIA_gamma_C"/>
    <property type="match status" value="1"/>
</dbReference>
<dbReference type="InterPro" id="IPR009083">
    <property type="entry name" value="TFIIA_a-hlx"/>
</dbReference>
<dbReference type="GO" id="GO:0003743">
    <property type="term" value="F:translation initiation factor activity"/>
    <property type="evidence" value="ECO:0007669"/>
    <property type="project" value="UniProtKB-KW"/>
</dbReference>
<dbReference type="CDD" id="cd10145">
    <property type="entry name" value="TFIIA_gamma_N"/>
    <property type="match status" value="1"/>
</dbReference>
<dbReference type="Proteomes" id="UP000094065">
    <property type="component" value="Unassembled WGS sequence"/>
</dbReference>
<keyword evidence="12" id="KW-0396">Initiation factor</keyword>
<comment type="similarity">
    <text evidence="2 9">Belongs to the TFIIA subunit 2 family.</text>
</comment>
<proteinExistence type="inferred from homology"/>
<dbReference type="OrthoDB" id="586585at2759"/>
<protein>
    <recommendedName>
        <fullName evidence="3 9">Transcription initiation factor IIA subunit 2</fullName>
    </recommendedName>
</protein>
<dbReference type="PIRSF" id="PIRSF009415">
    <property type="entry name" value="Hum_TFIIA_gamma"/>
    <property type="match status" value="1"/>
</dbReference>
<comment type="subcellular location">
    <subcellularLocation>
        <location evidence="1 9">Nucleus</location>
    </subcellularLocation>
</comment>
<evidence type="ECO:0000256" key="9">
    <source>
        <dbReference type="PIRNR" id="PIRNR009415"/>
    </source>
</evidence>
<evidence type="ECO:0000256" key="7">
    <source>
        <dbReference type="ARBA" id="ARBA00024733"/>
    </source>
</evidence>
<evidence type="ECO:0000313" key="13">
    <source>
        <dbReference type="Proteomes" id="UP000094065"/>
    </source>
</evidence>
<evidence type="ECO:0000256" key="1">
    <source>
        <dbReference type="ARBA" id="ARBA00004123"/>
    </source>
</evidence>
<keyword evidence="5 9" id="KW-0804">Transcription</keyword>
<dbReference type="InterPro" id="IPR015872">
    <property type="entry name" value="TFIIA_gsu_N"/>
</dbReference>
<dbReference type="Pfam" id="PF02268">
    <property type="entry name" value="TFIIA_gamma_N"/>
    <property type="match status" value="1"/>
</dbReference>
<feature type="domain" description="Transcription initiation factor IIA gamma subunit C-terminal" evidence="11">
    <location>
        <begin position="64"/>
        <end position="110"/>
    </location>
</feature>
<organism evidence="12 13">
    <name type="scientific">Cryptococcus amylolentus CBS 6039</name>
    <dbReference type="NCBI Taxonomy" id="1295533"/>
    <lineage>
        <taxon>Eukaryota</taxon>
        <taxon>Fungi</taxon>
        <taxon>Dikarya</taxon>
        <taxon>Basidiomycota</taxon>
        <taxon>Agaricomycotina</taxon>
        <taxon>Tremellomycetes</taxon>
        <taxon>Tremellales</taxon>
        <taxon>Cryptococcaceae</taxon>
        <taxon>Cryptococcus</taxon>
    </lineage>
</organism>
<evidence type="ECO:0000256" key="8">
    <source>
        <dbReference type="ARBA" id="ARBA00063181"/>
    </source>
</evidence>
<keyword evidence="12" id="KW-0648">Protein biosynthesis</keyword>
<evidence type="ECO:0000256" key="4">
    <source>
        <dbReference type="ARBA" id="ARBA00023015"/>
    </source>
</evidence>
<dbReference type="Pfam" id="PF02751">
    <property type="entry name" value="TFIIA_gamma_C"/>
    <property type="match status" value="1"/>
</dbReference>
<dbReference type="SUPFAM" id="SSF47396">
    <property type="entry name" value="Transcription factor IIA (TFIIA), alpha-helical domain"/>
    <property type="match status" value="1"/>
</dbReference>
<keyword evidence="13" id="KW-1185">Reference proteome</keyword>
<evidence type="ECO:0000256" key="2">
    <source>
        <dbReference type="ARBA" id="ARBA00007675"/>
    </source>
</evidence>
<dbReference type="InterPro" id="IPR015871">
    <property type="entry name" value="TFIIA_gsu_C"/>
</dbReference>
<dbReference type="FunFam" id="2.30.18.10:FF:000003">
    <property type="entry name" value="Transcription initiation factor IIA subunit 2"/>
    <property type="match status" value="1"/>
</dbReference>
<sequence length="123" mass="13497">MSAGQTYYEFYRNSSIGTALTDALDELITQGDIPPQLAMRVLQQFDKSVTDSLQQKVKAKTTIKGHLSTYRLCDDVWTFVVKEPQFKMEGIGAGSEMVTGPKIKIVACKSGDAADNTKKGSKE</sequence>
<dbReference type="STRING" id="1295533.A0A1E3I0Z8"/>
<dbReference type="EMBL" id="AWGJ01000003">
    <property type="protein sequence ID" value="ODN82272.1"/>
    <property type="molecule type" value="Genomic_DNA"/>
</dbReference>
<comment type="function">
    <text evidence="7">TFIIA is a component of the transcription machinery of RNA polymerase II and plays an important role in transcriptional activation. TFIIA in a complex with TBP mediates transcriptional activity.</text>
</comment>
<dbReference type="Gene3D" id="1.10.287.190">
    <property type="entry name" value="Transcription factor IIA gamma subunit, alpha-helical domain"/>
    <property type="match status" value="1"/>
</dbReference>
<dbReference type="RefSeq" id="XP_018996591.1">
    <property type="nucleotide sequence ID" value="XM_019136188.1"/>
</dbReference>
<keyword evidence="4 9" id="KW-0805">Transcription regulation</keyword>
<dbReference type="SUPFAM" id="SSF50784">
    <property type="entry name" value="Transcription factor IIA (TFIIA), beta-barrel domain"/>
    <property type="match status" value="1"/>
</dbReference>
<evidence type="ECO:0000256" key="6">
    <source>
        <dbReference type="ARBA" id="ARBA00023242"/>
    </source>
</evidence>
<dbReference type="Gene3D" id="2.30.18.10">
    <property type="entry name" value="Transcription factor IIA (TFIIA), beta-barrel domain"/>
    <property type="match status" value="1"/>
</dbReference>
<reference evidence="12 13" key="1">
    <citation type="submission" date="2016-06" db="EMBL/GenBank/DDBJ databases">
        <title>Evolution of pathogenesis and genome organization in the Tremellales.</title>
        <authorList>
            <person name="Cuomo C."/>
            <person name="Litvintseva A."/>
            <person name="Heitman J."/>
            <person name="Chen Y."/>
            <person name="Sun S."/>
            <person name="Springer D."/>
            <person name="Dromer F."/>
            <person name="Young S."/>
            <person name="Zeng Q."/>
            <person name="Chapman S."/>
            <person name="Gujja S."/>
            <person name="Saif S."/>
            <person name="Birren B."/>
        </authorList>
    </citation>
    <scope>NUCLEOTIDE SEQUENCE [LARGE SCALE GENOMIC DNA]</scope>
    <source>
        <strain evidence="12 13">CBS 6039</strain>
    </source>
</reference>
<dbReference type="InterPro" id="IPR003194">
    <property type="entry name" value="TFIIA_gsu"/>
</dbReference>
<evidence type="ECO:0000259" key="11">
    <source>
        <dbReference type="Pfam" id="PF02751"/>
    </source>
</evidence>
<dbReference type="GO" id="GO:0005672">
    <property type="term" value="C:transcription factor TFIIA complex"/>
    <property type="evidence" value="ECO:0007669"/>
    <property type="project" value="InterPro"/>
</dbReference>
<evidence type="ECO:0000256" key="3">
    <source>
        <dbReference type="ARBA" id="ARBA00019928"/>
    </source>
</evidence>
<name>A0A1E3I0Z8_9TREE</name>
<gene>
    <name evidence="12" type="ORF">L202_02554</name>
</gene>
<evidence type="ECO:0000259" key="10">
    <source>
        <dbReference type="Pfam" id="PF02268"/>
    </source>
</evidence>
<evidence type="ECO:0000256" key="5">
    <source>
        <dbReference type="ARBA" id="ARBA00023163"/>
    </source>
</evidence>
<feature type="domain" description="Transcription initiation factor IIA gamma subunit N-terminal" evidence="10">
    <location>
        <begin position="7"/>
        <end position="53"/>
    </location>
</feature>
<dbReference type="InterPro" id="IPR009088">
    <property type="entry name" value="TFIIA_b-brl"/>
</dbReference>
<comment type="subunit">
    <text evidence="8">TFIIA is a heterodimer composed of the large TOA1 and the small TOA2 subunits.</text>
</comment>